<dbReference type="CDD" id="cd00056">
    <property type="entry name" value="ENDO3c"/>
    <property type="match status" value="1"/>
</dbReference>
<dbReference type="InterPro" id="IPR051912">
    <property type="entry name" value="Alkylbase_DNA_Glycosylase/TA"/>
</dbReference>
<comment type="caution">
    <text evidence="6">The sequence shown here is derived from an EMBL/GenBank/DDBJ whole genome shotgun (WGS) entry which is preliminary data.</text>
</comment>
<keyword evidence="7" id="KW-1185">Reference proteome</keyword>
<evidence type="ECO:0000256" key="2">
    <source>
        <dbReference type="ARBA" id="ARBA00012000"/>
    </source>
</evidence>
<dbReference type="PANTHER" id="PTHR43003:SF5">
    <property type="entry name" value="DNA-3-METHYLADENINE GLYCOSYLASE"/>
    <property type="match status" value="1"/>
</dbReference>
<sequence>MRSPLIDEHALQEGLEYLRERDAALAGVLERFGPPPLWAREPGFATLVHVILEQQVSLASARAAFERLKATIPVTPAHLLSLDDATLRAIGFSRQKTLYVRHLAQAVLDGFDLDGLAELDDLEVRRRLTALKGVGAWTSDVYLLMALRRPDAWPAGDLGLQIAVQELKGLERRPSPAELEALAEPWRPWRAVAARLAWHHYLSTRRPQ</sequence>
<dbReference type="InterPro" id="IPR011257">
    <property type="entry name" value="DNA_glycosylase"/>
</dbReference>
<dbReference type="SUPFAM" id="SSF48150">
    <property type="entry name" value="DNA-glycosylase"/>
    <property type="match status" value="1"/>
</dbReference>
<dbReference type="EMBL" id="QXDL01000107">
    <property type="protein sequence ID" value="RIH82842.1"/>
    <property type="molecule type" value="Genomic_DNA"/>
</dbReference>
<dbReference type="OrthoDB" id="9785929at2"/>
<organism evidence="6 7">
    <name type="scientific">Calidithermus terrae</name>
    <dbReference type="NCBI Taxonomy" id="1408545"/>
    <lineage>
        <taxon>Bacteria</taxon>
        <taxon>Thermotogati</taxon>
        <taxon>Deinococcota</taxon>
        <taxon>Deinococci</taxon>
        <taxon>Thermales</taxon>
        <taxon>Thermaceae</taxon>
        <taxon>Calidithermus</taxon>
    </lineage>
</organism>
<keyword evidence="6" id="KW-0378">Hydrolase</keyword>
<dbReference type="Gene3D" id="1.10.340.30">
    <property type="entry name" value="Hypothetical protein, domain 2"/>
    <property type="match status" value="1"/>
</dbReference>
<dbReference type="GO" id="GO:0006285">
    <property type="term" value="P:base-excision repair, AP site formation"/>
    <property type="evidence" value="ECO:0007669"/>
    <property type="project" value="TreeGrafter"/>
</dbReference>
<gene>
    <name evidence="6" type="primary">alkA_2</name>
    <name evidence="6" type="ORF">Mterra_02505</name>
</gene>
<evidence type="ECO:0000256" key="4">
    <source>
        <dbReference type="ARBA" id="ARBA00023204"/>
    </source>
</evidence>
<dbReference type="RefSeq" id="WP_119315525.1">
    <property type="nucleotide sequence ID" value="NZ_QXDL01000107.1"/>
</dbReference>
<keyword evidence="6" id="KW-0326">Glycosidase</keyword>
<dbReference type="PANTHER" id="PTHR43003">
    <property type="entry name" value="DNA-3-METHYLADENINE GLYCOSYLASE"/>
    <property type="match status" value="1"/>
</dbReference>
<dbReference type="GO" id="GO:0032993">
    <property type="term" value="C:protein-DNA complex"/>
    <property type="evidence" value="ECO:0007669"/>
    <property type="project" value="TreeGrafter"/>
</dbReference>
<keyword evidence="4" id="KW-0234">DNA repair</keyword>
<name>A0A399EKD0_9DEIN</name>
<dbReference type="Proteomes" id="UP000265715">
    <property type="component" value="Unassembled WGS sequence"/>
</dbReference>
<feature type="domain" description="HhH-GPD" evidence="5">
    <location>
        <begin position="52"/>
        <end position="202"/>
    </location>
</feature>
<dbReference type="SMART" id="SM00478">
    <property type="entry name" value="ENDO3c"/>
    <property type="match status" value="1"/>
</dbReference>
<comment type="catalytic activity">
    <reaction evidence="1">
        <text>Hydrolysis of alkylated DNA, releasing 3-methyladenine, 3-methylguanine, 7-methylguanine and 7-methyladenine.</text>
        <dbReference type="EC" id="3.2.2.21"/>
    </reaction>
</comment>
<evidence type="ECO:0000256" key="1">
    <source>
        <dbReference type="ARBA" id="ARBA00000086"/>
    </source>
</evidence>
<evidence type="ECO:0000259" key="5">
    <source>
        <dbReference type="SMART" id="SM00478"/>
    </source>
</evidence>
<protein>
    <recommendedName>
        <fullName evidence="2">DNA-3-methyladenine glycosylase II</fullName>
        <ecNumber evidence="2">3.2.2.21</ecNumber>
    </recommendedName>
</protein>
<dbReference type="GO" id="GO:0006307">
    <property type="term" value="P:DNA alkylation repair"/>
    <property type="evidence" value="ECO:0007669"/>
    <property type="project" value="TreeGrafter"/>
</dbReference>
<keyword evidence="3" id="KW-0227">DNA damage</keyword>
<evidence type="ECO:0000313" key="6">
    <source>
        <dbReference type="EMBL" id="RIH82842.1"/>
    </source>
</evidence>
<reference evidence="6 7" key="1">
    <citation type="submission" date="2018-08" db="EMBL/GenBank/DDBJ databases">
        <title>Meiothermus terrae DSM 26712 genome sequencing project.</title>
        <authorList>
            <person name="Da Costa M.S."/>
            <person name="Albuquerque L."/>
            <person name="Raposo P."/>
            <person name="Froufe H.J.C."/>
            <person name="Barroso C.S."/>
            <person name="Egas C."/>
        </authorList>
    </citation>
    <scope>NUCLEOTIDE SEQUENCE [LARGE SCALE GENOMIC DNA]</scope>
    <source>
        <strain evidence="6 7">DSM 26712</strain>
    </source>
</reference>
<dbReference type="GO" id="GO:0032131">
    <property type="term" value="F:alkylated DNA binding"/>
    <property type="evidence" value="ECO:0007669"/>
    <property type="project" value="TreeGrafter"/>
</dbReference>
<dbReference type="Pfam" id="PF00730">
    <property type="entry name" value="HhH-GPD"/>
    <property type="match status" value="1"/>
</dbReference>
<dbReference type="AlphaFoldDB" id="A0A399EKD0"/>
<proteinExistence type="predicted"/>
<dbReference type="GO" id="GO:0008725">
    <property type="term" value="F:DNA-3-methyladenine glycosylase activity"/>
    <property type="evidence" value="ECO:0007669"/>
    <property type="project" value="TreeGrafter"/>
</dbReference>
<accession>A0A399EKD0</accession>
<dbReference type="InterPro" id="IPR003265">
    <property type="entry name" value="HhH-GPD_domain"/>
</dbReference>
<dbReference type="EC" id="3.2.2.21" evidence="2"/>
<dbReference type="GO" id="GO:0005737">
    <property type="term" value="C:cytoplasm"/>
    <property type="evidence" value="ECO:0007669"/>
    <property type="project" value="TreeGrafter"/>
</dbReference>
<evidence type="ECO:0000313" key="7">
    <source>
        <dbReference type="Proteomes" id="UP000265715"/>
    </source>
</evidence>
<dbReference type="Gene3D" id="1.10.1670.40">
    <property type="match status" value="1"/>
</dbReference>
<dbReference type="GO" id="GO:0043916">
    <property type="term" value="F:DNA-7-methylguanine glycosylase activity"/>
    <property type="evidence" value="ECO:0007669"/>
    <property type="project" value="TreeGrafter"/>
</dbReference>
<evidence type="ECO:0000256" key="3">
    <source>
        <dbReference type="ARBA" id="ARBA00022763"/>
    </source>
</evidence>